<evidence type="ECO:0000313" key="2">
    <source>
        <dbReference type="EMBL" id="KWT64868.1"/>
    </source>
</evidence>
<protein>
    <submittedName>
        <fullName evidence="2">Uncharacterized protein</fullName>
    </submittedName>
</protein>
<proteinExistence type="predicted"/>
<feature type="chain" id="PRO_5007132489" evidence="1">
    <location>
        <begin position="26"/>
        <end position="86"/>
    </location>
</feature>
<keyword evidence="1" id="KW-0732">Signal</keyword>
<keyword evidence="3" id="KW-1185">Reference proteome</keyword>
<comment type="caution">
    <text evidence="2">The sequence shown here is derived from an EMBL/GenBank/DDBJ whole genome shotgun (WGS) entry which is preliminary data.</text>
</comment>
<dbReference type="STRING" id="121290.APY04_3108"/>
<name>A0A109B9W7_HYPSL</name>
<sequence>MMGFVRLIVAAGVGACMLAPSAVLADSYWEVEAARANARAGGPTNARDAELLNRYGCLSGTRSRFCEAQAAGERPVYRSQRRKARR</sequence>
<accession>A0A109B9W7</accession>
<dbReference type="Proteomes" id="UP000059074">
    <property type="component" value="Unassembled WGS sequence"/>
</dbReference>
<dbReference type="PATRIC" id="fig|121290.4.peg.958"/>
<gene>
    <name evidence="2" type="ORF">APY04_3108</name>
</gene>
<reference evidence="2 3" key="1">
    <citation type="submission" date="2015-10" db="EMBL/GenBank/DDBJ databases">
        <title>Transcriptomic analysis of a linuron degrading triple-species bacterial consortium.</title>
        <authorList>
            <person name="Albers P."/>
        </authorList>
    </citation>
    <scope>NUCLEOTIDE SEQUENCE [LARGE SCALE GENOMIC DNA]</scope>
    <source>
        <strain evidence="2 3">WDL6</strain>
    </source>
</reference>
<evidence type="ECO:0000256" key="1">
    <source>
        <dbReference type="SAM" id="SignalP"/>
    </source>
</evidence>
<feature type="signal peptide" evidence="1">
    <location>
        <begin position="1"/>
        <end position="25"/>
    </location>
</feature>
<dbReference type="EMBL" id="LMTR01000084">
    <property type="protein sequence ID" value="KWT64868.1"/>
    <property type="molecule type" value="Genomic_DNA"/>
</dbReference>
<organism evidence="2 3">
    <name type="scientific">Hyphomicrobium sulfonivorans</name>
    <dbReference type="NCBI Taxonomy" id="121290"/>
    <lineage>
        <taxon>Bacteria</taxon>
        <taxon>Pseudomonadati</taxon>
        <taxon>Pseudomonadota</taxon>
        <taxon>Alphaproteobacteria</taxon>
        <taxon>Hyphomicrobiales</taxon>
        <taxon>Hyphomicrobiaceae</taxon>
        <taxon>Hyphomicrobium</taxon>
    </lineage>
</organism>
<evidence type="ECO:0000313" key="3">
    <source>
        <dbReference type="Proteomes" id="UP000059074"/>
    </source>
</evidence>
<dbReference type="AlphaFoldDB" id="A0A109B9W7"/>